<evidence type="ECO:0000256" key="2">
    <source>
        <dbReference type="ARBA" id="ARBA00022679"/>
    </source>
</evidence>
<dbReference type="GO" id="GO:0004674">
    <property type="term" value="F:protein serine/threonine kinase activity"/>
    <property type="evidence" value="ECO:0007669"/>
    <property type="project" value="UniProtKB-KW"/>
</dbReference>
<dbReference type="Pfam" id="PF02816">
    <property type="entry name" value="Alpha_kinase"/>
    <property type="match status" value="1"/>
</dbReference>
<dbReference type="SUPFAM" id="SSF56112">
    <property type="entry name" value="Protein kinase-like (PK-like)"/>
    <property type="match status" value="1"/>
</dbReference>
<keyword evidence="3" id="KW-0547">Nucleotide-binding</keyword>
<dbReference type="GO" id="GO:0005524">
    <property type="term" value="F:ATP binding"/>
    <property type="evidence" value="ECO:0007669"/>
    <property type="project" value="UniProtKB-KW"/>
</dbReference>
<keyword evidence="2" id="KW-0808">Transferase</keyword>
<sequence length="170" mass="18872">MINSDLYVAKQFFDVGIPGIVTATDNGKYLKADLIRLRLGSWFLSRFHELAKQRGVNIFPVIKFSGTMQHPIANDKHGITVAAFAHFVYEFSKHKMVFADIQGSPMTVNGGDGVILFDVMTHSPEGDSRIGDHGKEGIATFIQQHKCDYICTGLGLLPLEEDSEIKDEVE</sequence>
<dbReference type="InParanoid" id="A0A0D0C908"/>
<gene>
    <name evidence="7" type="ORF">PAXRUDRAFT_161426</name>
</gene>
<feature type="domain" description="Alpha-type protein kinase" evidence="6">
    <location>
        <begin position="1"/>
        <end position="159"/>
    </location>
</feature>
<name>A0A0D0C908_9AGAM</name>
<evidence type="ECO:0000259" key="6">
    <source>
        <dbReference type="PROSITE" id="PS51158"/>
    </source>
</evidence>
<keyword evidence="5" id="KW-0067">ATP-binding</keyword>
<evidence type="ECO:0000256" key="1">
    <source>
        <dbReference type="ARBA" id="ARBA00022527"/>
    </source>
</evidence>
<proteinExistence type="predicted"/>
<evidence type="ECO:0000256" key="4">
    <source>
        <dbReference type="ARBA" id="ARBA00022777"/>
    </source>
</evidence>
<keyword evidence="1" id="KW-0723">Serine/threonine-protein kinase</keyword>
<keyword evidence="8" id="KW-1185">Reference proteome</keyword>
<dbReference type="AlphaFoldDB" id="A0A0D0C908"/>
<reference evidence="8" key="2">
    <citation type="submission" date="2015-01" db="EMBL/GenBank/DDBJ databases">
        <title>Evolutionary Origins and Diversification of the Mycorrhizal Mutualists.</title>
        <authorList>
            <consortium name="DOE Joint Genome Institute"/>
            <consortium name="Mycorrhizal Genomics Consortium"/>
            <person name="Kohler A."/>
            <person name="Kuo A."/>
            <person name="Nagy L.G."/>
            <person name="Floudas D."/>
            <person name="Copeland A."/>
            <person name="Barry K.W."/>
            <person name="Cichocki N."/>
            <person name="Veneault-Fourrey C."/>
            <person name="LaButti K."/>
            <person name="Lindquist E.A."/>
            <person name="Lipzen A."/>
            <person name="Lundell T."/>
            <person name="Morin E."/>
            <person name="Murat C."/>
            <person name="Riley R."/>
            <person name="Ohm R."/>
            <person name="Sun H."/>
            <person name="Tunlid A."/>
            <person name="Henrissat B."/>
            <person name="Grigoriev I.V."/>
            <person name="Hibbett D.S."/>
            <person name="Martin F."/>
        </authorList>
    </citation>
    <scope>NUCLEOTIDE SEQUENCE [LARGE SCALE GENOMIC DNA]</scope>
    <source>
        <strain evidence="8">Ve08.2h10</strain>
    </source>
</reference>
<keyword evidence="4" id="KW-0418">Kinase</keyword>
<organism evidence="7 8">
    <name type="scientific">Paxillus rubicundulus Ve08.2h10</name>
    <dbReference type="NCBI Taxonomy" id="930991"/>
    <lineage>
        <taxon>Eukaryota</taxon>
        <taxon>Fungi</taxon>
        <taxon>Dikarya</taxon>
        <taxon>Basidiomycota</taxon>
        <taxon>Agaricomycotina</taxon>
        <taxon>Agaricomycetes</taxon>
        <taxon>Agaricomycetidae</taxon>
        <taxon>Boletales</taxon>
        <taxon>Paxilineae</taxon>
        <taxon>Paxillaceae</taxon>
        <taxon>Paxillus</taxon>
    </lineage>
</organism>
<evidence type="ECO:0000256" key="3">
    <source>
        <dbReference type="ARBA" id="ARBA00022741"/>
    </source>
</evidence>
<dbReference type="Proteomes" id="UP000054538">
    <property type="component" value="Unassembled WGS sequence"/>
</dbReference>
<dbReference type="OrthoDB" id="3247018at2759"/>
<dbReference type="GO" id="GO:0031037">
    <property type="term" value="P:myosin II filament disassembly"/>
    <property type="evidence" value="ECO:0007669"/>
    <property type="project" value="TreeGrafter"/>
</dbReference>
<dbReference type="InterPro" id="IPR004166">
    <property type="entry name" value="a-kinase_dom"/>
</dbReference>
<protein>
    <recommendedName>
        <fullName evidence="6">Alpha-type protein kinase domain-containing protein</fullName>
    </recommendedName>
</protein>
<dbReference type="PANTHER" id="PTHR45992">
    <property type="entry name" value="EUKARYOTIC ELONGATION FACTOR 2 KINASE-RELATED"/>
    <property type="match status" value="1"/>
</dbReference>
<dbReference type="HOGENOM" id="CLU_108551_0_0_1"/>
<dbReference type="EMBL" id="KN826295">
    <property type="protein sequence ID" value="KIK79382.1"/>
    <property type="molecule type" value="Genomic_DNA"/>
</dbReference>
<dbReference type="PROSITE" id="PS51158">
    <property type="entry name" value="ALPHA_KINASE"/>
    <property type="match status" value="1"/>
</dbReference>
<evidence type="ECO:0000256" key="5">
    <source>
        <dbReference type="ARBA" id="ARBA00022840"/>
    </source>
</evidence>
<accession>A0A0D0C908</accession>
<reference evidence="7 8" key="1">
    <citation type="submission" date="2014-04" db="EMBL/GenBank/DDBJ databases">
        <authorList>
            <consortium name="DOE Joint Genome Institute"/>
            <person name="Kuo A."/>
            <person name="Kohler A."/>
            <person name="Jargeat P."/>
            <person name="Nagy L.G."/>
            <person name="Floudas D."/>
            <person name="Copeland A."/>
            <person name="Barry K.W."/>
            <person name="Cichocki N."/>
            <person name="Veneault-Fourrey C."/>
            <person name="LaButti K."/>
            <person name="Lindquist E.A."/>
            <person name="Lipzen A."/>
            <person name="Lundell T."/>
            <person name="Morin E."/>
            <person name="Murat C."/>
            <person name="Sun H."/>
            <person name="Tunlid A."/>
            <person name="Henrissat B."/>
            <person name="Grigoriev I.V."/>
            <person name="Hibbett D.S."/>
            <person name="Martin F."/>
            <person name="Nordberg H.P."/>
            <person name="Cantor M.N."/>
            <person name="Hua S.X."/>
        </authorList>
    </citation>
    <scope>NUCLEOTIDE SEQUENCE [LARGE SCALE GENOMIC DNA]</scope>
    <source>
        <strain evidence="7 8">Ve08.2h10</strain>
    </source>
</reference>
<dbReference type="CDD" id="cd04515">
    <property type="entry name" value="Alpha_kinase"/>
    <property type="match status" value="1"/>
</dbReference>
<dbReference type="InterPro" id="IPR051852">
    <property type="entry name" value="Alpha-type_PK"/>
</dbReference>
<dbReference type="InterPro" id="IPR011009">
    <property type="entry name" value="Kinase-like_dom_sf"/>
</dbReference>
<evidence type="ECO:0000313" key="7">
    <source>
        <dbReference type="EMBL" id="KIK79382.1"/>
    </source>
</evidence>
<dbReference type="Gene3D" id="3.20.200.10">
    <property type="entry name" value="MHCK/EF2 kinase"/>
    <property type="match status" value="1"/>
</dbReference>
<dbReference type="GO" id="GO:1903013">
    <property type="term" value="P:response to differentiation-inducing factor 1"/>
    <property type="evidence" value="ECO:0007669"/>
    <property type="project" value="TreeGrafter"/>
</dbReference>
<evidence type="ECO:0000313" key="8">
    <source>
        <dbReference type="Proteomes" id="UP000054538"/>
    </source>
</evidence>
<dbReference type="STRING" id="930991.A0A0D0C908"/>
<dbReference type="PANTHER" id="PTHR45992:SF2">
    <property type="entry name" value="EUKARYOTIC ELONGATION FACTOR 2 KINASE"/>
    <property type="match status" value="1"/>
</dbReference>